<evidence type="ECO:0000256" key="3">
    <source>
        <dbReference type="ARBA" id="ARBA00022692"/>
    </source>
</evidence>
<comment type="subcellular location">
    <subcellularLocation>
        <location evidence="1">Cell membrane</location>
        <topology evidence="1">Multi-pass membrane protein</topology>
    </subcellularLocation>
</comment>
<dbReference type="GO" id="GO:0015179">
    <property type="term" value="F:L-amino acid transmembrane transporter activity"/>
    <property type="evidence" value="ECO:0007669"/>
    <property type="project" value="TreeGrafter"/>
</dbReference>
<dbReference type="OrthoDB" id="330047at2759"/>
<keyword evidence="5" id="KW-0472">Membrane</keyword>
<sequence length="174" mass="19207">LLSPPLSWARKKIKLSGLALDHRVTGDRFYTHVTTVGQRLSQKGPCPQEGKELCPSTQDLYHGATMPSEYSIPFRRSVCSPIFLWSLITMGMTQLRVIFYMAAMNKMLEFQVTGSGQDGEGPAGSRGVYWIHRLCSMPSLSPVPGPQGPTEFHRGRPMASRAPAIPVCFLGSLR</sequence>
<feature type="non-terminal residue" evidence="7">
    <location>
        <position position="174"/>
    </location>
</feature>
<organism evidence="7 8">
    <name type="scientific">Chelydra serpentina</name>
    <name type="common">Snapping turtle</name>
    <name type="synonym">Testudo serpentina</name>
    <dbReference type="NCBI Taxonomy" id="8475"/>
    <lineage>
        <taxon>Eukaryota</taxon>
        <taxon>Metazoa</taxon>
        <taxon>Chordata</taxon>
        <taxon>Craniata</taxon>
        <taxon>Vertebrata</taxon>
        <taxon>Euteleostomi</taxon>
        <taxon>Archelosauria</taxon>
        <taxon>Testudinata</taxon>
        <taxon>Testudines</taxon>
        <taxon>Cryptodira</taxon>
        <taxon>Durocryptodira</taxon>
        <taxon>Americhelydia</taxon>
        <taxon>Chelydroidea</taxon>
        <taxon>Chelydridae</taxon>
        <taxon>Chelydra</taxon>
    </lineage>
</organism>
<dbReference type="GO" id="GO:0005886">
    <property type="term" value="C:plasma membrane"/>
    <property type="evidence" value="ECO:0007669"/>
    <property type="project" value="UniProtKB-SubCell"/>
</dbReference>
<gene>
    <name evidence="7" type="primary">SLC43A1</name>
    <name evidence="7" type="ORF">G0U57_006179</name>
</gene>
<dbReference type="PANTHER" id="PTHR20766:SF0">
    <property type="entry name" value="LARGE NEUTRAL AMINO ACIDS TRANSPORTER SMALL SUBUNIT 3"/>
    <property type="match status" value="1"/>
</dbReference>
<dbReference type="GO" id="GO:0015175">
    <property type="term" value="F:neutral L-amino acid transmembrane transporter activity"/>
    <property type="evidence" value="ECO:0007669"/>
    <property type="project" value="TreeGrafter"/>
</dbReference>
<comment type="caution">
    <text evidence="7">The sequence shown here is derived from an EMBL/GenBank/DDBJ whole genome shotgun (WGS) entry which is preliminary data.</text>
</comment>
<dbReference type="PANTHER" id="PTHR20766">
    <property type="entry name" value="LARGE NEUTRAL AMINO ACIDS TRANSPORTER SMALL SUBUNIT 4-LIKE ISOFORM X1"/>
    <property type="match status" value="1"/>
</dbReference>
<keyword evidence="6" id="KW-0325">Glycoprotein</keyword>
<dbReference type="Proteomes" id="UP000765507">
    <property type="component" value="Unassembled WGS sequence"/>
</dbReference>
<keyword evidence="3" id="KW-0812">Transmembrane</keyword>
<evidence type="ECO:0000256" key="6">
    <source>
        <dbReference type="ARBA" id="ARBA00023180"/>
    </source>
</evidence>
<keyword evidence="2" id="KW-1003">Cell membrane</keyword>
<reference evidence="7 8" key="1">
    <citation type="journal article" date="2020" name="G3 (Bethesda)">
        <title>Draft Genome of the Common Snapping Turtle, Chelydra serpentina, a Model for Phenotypic Plasticity in Reptiles.</title>
        <authorList>
            <person name="Das D."/>
            <person name="Singh S.K."/>
            <person name="Bierstedt J."/>
            <person name="Erickson A."/>
            <person name="Galli G.L.J."/>
            <person name="Crossley D.A. 2nd"/>
            <person name="Rhen T."/>
        </authorList>
    </citation>
    <scope>NUCLEOTIDE SEQUENCE [LARGE SCALE GENOMIC DNA]</scope>
    <source>
        <strain evidence="7">KW</strain>
    </source>
</reference>
<evidence type="ECO:0000313" key="8">
    <source>
        <dbReference type="Proteomes" id="UP000765507"/>
    </source>
</evidence>
<name>A0A8T1RYG2_CHESE</name>
<accession>A0A8T1RYG2</accession>
<protein>
    <submittedName>
        <fullName evidence="7">Solute carrier family 43, member 1</fullName>
    </submittedName>
</protein>
<evidence type="ECO:0000256" key="5">
    <source>
        <dbReference type="ARBA" id="ARBA00023136"/>
    </source>
</evidence>
<evidence type="ECO:0000256" key="1">
    <source>
        <dbReference type="ARBA" id="ARBA00004651"/>
    </source>
</evidence>
<keyword evidence="4" id="KW-1133">Transmembrane helix</keyword>
<keyword evidence="8" id="KW-1185">Reference proteome</keyword>
<dbReference type="EMBL" id="JAHGAV010001875">
    <property type="protein sequence ID" value="KAG6921620.1"/>
    <property type="molecule type" value="Genomic_DNA"/>
</dbReference>
<proteinExistence type="predicted"/>
<evidence type="ECO:0000256" key="2">
    <source>
        <dbReference type="ARBA" id="ARBA00022475"/>
    </source>
</evidence>
<dbReference type="AlphaFoldDB" id="A0A8T1RYG2"/>
<evidence type="ECO:0000313" key="7">
    <source>
        <dbReference type="EMBL" id="KAG6921620.1"/>
    </source>
</evidence>
<evidence type="ECO:0000256" key="4">
    <source>
        <dbReference type="ARBA" id="ARBA00022989"/>
    </source>
</evidence>